<protein>
    <submittedName>
        <fullName evidence="1">Uncharacterized protein</fullName>
    </submittedName>
</protein>
<reference evidence="1 2" key="1">
    <citation type="submission" date="2019-11" db="EMBL/GenBank/DDBJ databases">
        <title>Comparative genomics of hydrocarbon-degrading Desulfosarcina strains.</title>
        <authorList>
            <person name="Watanabe M."/>
            <person name="Kojima H."/>
            <person name="Fukui M."/>
        </authorList>
    </citation>
    <scope>NUCLEOTIDE SEQUENCE [LARGE SCALE GENOMIC DNA]</scope>
    <source>
        <strain evidence="1 2">28bB2T</strain>
    </source>
</reference>
<dbReference type="SUPFAM" id="SSF52540">
    <property type="entry name" value="P-loop containing nucleoside triphosphate hydrolases"/>
    <property type="match status" value="1"/>
</dbReference>
<dbReference type="KEGG" id="dov:DSCO28_56030"/>
<dbReference type="InterPro" id="IPR027417">
    <property type="entry name" value="P-loop_NTPase"/>
</dbReference>
<name>A0A5K7ZXP4_9BACT</name>
<sequence>MAVSIASGTPCLGRFVVKDPGPTLVFLAEDAIGAVRARLEALCAQRRLDIDGLNLYAITASTVRLDLEADQQRLNATLSALRPRLLLLDPLVRLHRLDENSAADISKLLGFIREMQRTHDTAIALTHHASKKHRAQPGQALRGSSDLHAFGDSNAYLARRKQRIVLTLEHRCAKPPDPIEMELVSRPNGSATHLEIVTPLNADTTSLADRALVFLQHSSKPLTRTAIRNHLKVNNQRLGETLTELNRQGLVLQTPKGWVPLDNHHESATT</sequence>
<dbReference type="AlphaFoldDB" id="A0A5K7ZXP4"/>
<organism evidence="1 2">
    <name type="scientific">Desulfosarcina ovata subsp. sediminis</name>
    <dbReference type="NCBI Taxonomy" id="885957"/>
    <lineage>
        <taxon>Bacteria</taxon>
        <taxon>Pseudomonadati</taxon>
        <taxon>Thermodesulfobacteriota</taxon>
        <taxon>Desulfobacteria</taxon>
        <taxon>Desulfobacterales</taxon>
        <taxon>Desulfosarcinaceae</taxon>
        <taxon>Desulfosarcina</taxon>
    </lineage>
</organism>
<evidence type="ECO:0000313" key="2">
    <source>
        <dbReference type="Proteomes" id="UP000425960"/>
    </source>
</evidence>
<gene>
    <name evidence="1" type="ORF">DSCO28_56030</name>
</gene>
<evidence type="ECO:0000313" key="1">
    <source>
        <dbReference type="EMBL" id="BBO85037.1"/>
    </source>
</evidence>
<dbReference type="EMBL" id="AP021876">
    <property type="protein sequence ID" value="BBO85037.1"/>
    <property type="molecule type" value="Genomic_DNA"/>
</dbReference>
<dbReference type="Proteomes" id="UP000425960">
    <property type="component" value="Chromosome"/>
</dbReference>
<accession>A0A5K7ZXP4</accession>
<dbReference type="Gene3D" id="3.40.50.300">
    <property type="entry name" value="P-loop containing nucleotide triphosphate hydrolases"/>
    <property type="match status" value="1"/>
</dbReference>
<dbReference type="Pfam" id="PF13481">
    <property type="entry name" value="AAA_25"/>
    <property type="match status" value="1"/>
</dbReference>
<proteinExistence type="predicted"/>